<organism evidence="3 4">
    <name type="scientific">Streptomyces qinglanensis</name>
    <dbReference type="NCBI Taxonomy" id="943816"/>
    <lineage>
        <taxon>Bacteria</taxon>
        <taxon>Bacillati</taxon>
        <taxon>Actinomycetota</taxon>
        <taxon>Actinomycetes</taxon>
        <taxon>Kitasatosporales</taxon>
        <taxon>Streptomycetaceae</taxon>
        <taxon>Streptomyces</taxon>
    </lineage>
</organism>
<evidence type="ECO:0000256" key="1">
    <source>
        <dbReference type="SAM" id="MobiDB-lite"/>
    </source>
</evidence>
<evidence type="ECO:0008006" key="5">
    <source>
        <dbReference type="Google" id="ProtNLM"/>
    </source>
</evidence>
<proteinExistence type="predicted"/>
<dbReference type="Gene3D" id="3.40.50.300">
    <property type="entry name" value="P-loop containing nucleotide triphosphate hydrolases"/>
    <property type="match status" value="1"/>
</dbReference>
<dbReference type="SUPFAM" id="SSF52540">
    <property type="entry name" value="P-loop containing nucleoside triphosphate hydrolases"/>
    <property type="match status" value="1"/>
</dbReference>
<gene>
    <name evidence="3" type="ORF">AN217_14380</name>
</gene>
<comment type="caution">
    <text evidence="3">The sequence shown here is derived from an EMBL/GenBank/DDBJ whole genome shotgun (WGS) entry which is preliminary data.</text>
</comment>
<dbReference type="AlphaFoldDB" id="A0A1E7K4G4"/>
<accession>A0A1E7K4G4</accession>
<keyword evidence="2" id="KW-1133">Transmembrane helix</keyword>
<evidence type="ECO:0000313" key="4">
    <source>
        <dbReference type="Proteomes" id="UP000175829"/>
    </source>
</evidence>
<keyword evidence="2" id="KW-0472">Membrane</keyword>
<reference evidence="3 4" key="1">
    <citation type="journal article" date="2016" name="Front. Microbiol.">
        <title>Comparative Genomics Analysis of Streptomyces Species Reveals Their Adaptation to the Marine Environment and Their Diversity at the Genomic Level.</title>
        <authorList>
            <person name="Tian X."/>
            <person name="Zhang Z."/>
            <person name="Yang T."/>
            <person name="Chen M."/>
            <person name="Li J."/>
            <person name="Chen F."/>
            <person name="Yang J."/>
            <person name="Li W."/>
            <person name="Zhang B."/>
            <person name="Zhang Z."/>
            <person name="Wu J."/>
            <person name="Zhang C."/>
            <person name="Long L."/>
            <person name="Xiao J."/>
        </authorList>
    </citation>
    <scope>NUCLEOTIDE SEQUENCE [LARGE SCALE GENOMIC DNA]</scope>
    <source>
        <strain evidence="3 4">SCSIO M10379</strain>
    </source>
</reference>
<dbReference type="EMBL" id="LJGV01000022">
    <property type="protein sequence ID" value="OEU98810.1"/>
    <property type="molecule type" value="Genomic_DNA"/>
</dbReference>
<feature type="transmembrane region" description="Helical" evidence="2">
    <location>
        <begin position="60"/>
        <end position="91"/>
    </location>
</feature>
<dbReference type="RefSeq" id="WP_069991801.1">
    <property type="nucleotide sequence ID" value="NZ_LJGV01000022.1"/>
</dbReference>
<evidence type="ECO:0000313" key="3">
    <source>
        <dbReference type="EMBL" id="OEU98810.1"/>
    </source>
</evidence>
<name>A0A1E7K4G4_9ACTN</name>
<evidence type="ECO:0000256" key="2">
    <source>
        <dbReference type="SAM" id="Phobius"/>
    </source>
</evidence>
<dbReference type="PATRIC" id="fig|943816.4.peg.2318"/>
<dbReference type="InterPro" id="IPR027417">
    <property type="entry name" value="P-loop_NTPase"/>
</dbReference>
<keyword evidence="2" id="KW-0812">Transmembrane</keyword>
<protein>
    <recommendedName>
        <fullName evidence="5">FtsK domain-containing protein</fullName>
    </recommendedName>
</protein>
<feature type="region of interest" description="Disordered" evidence="1">
    <location>
        <begin position="514"/>
        <end position="561"/>
    </location>
</feature>
<dbReference type="Proteomes" id="UP000175829">
    <property type="component" value="Unassembled WGS sequence"/>
</dbReference>
<feature type="compositionally biased region" description="Low complexity" evidence="1">
    <location>
        <begin position="514"/>
        <end position="531"/>
    </location>
</feature>
<sequence length="561" mass="58899">MGRWAVPSRRHARKAVRAGADGALDVLHPLLVLGRGACRLAAKSRNWWLDTPRERRGPTLFALAACGVLLWLLPYGPVLAGCALLGSTAWYGRRQAGPTPPRAAPTAPQRARLQALYEALVPYFAPPGGAPGEPLYAPDGGWERAFEEFAFRDGRISGLLLRYPTSFRDSEPAERLRLEHLLAAKTGRGREYRFCWDEECNLLEMTALEPLPGGIRAQPFGTAPDETVLGFTDGDETGRTVPVRFPGENRDDEVPAVVWRTGPRSTEPHLLAVGTPGAGTSTLLRSLALQALGRGEVLLVDGDGSGEFAAFAARRGVLGVESTLPGALAALEWAARETERRLLAASRSRQHGAHSAGAAPRPLCVLVDRPAVLSHLARCRGLADPQELLRTPLRHGRAAGVAVVVAEQFDGLDELTGAVLACTRARVVLGAVTPGQAGGVLGRAPQTGPAAEVPRGRGFARLGDGPVLRLQVPATPDPRDETADEAERTAVRDLLPASVRIPVREPAAGPAVAEAAGPAVAEAAGPAYDGPRGPGGAVPLPPAGPLAQDGRAGPPTGRQAT</sequence>